<gene>
    <name evidence="2" type="ORF">BT96DRAFT_756481</name>
</gene>
<keyword evidence="3" id="KW-1185">Reference proteome</keyword>
<feature type="non-terminal residue" evidence="2">
    <location>
        <position position="1"/>
    </location>
</feature>
<dbReference type="AlphaFoldDB" id="A0A6A4H1S8"/>
<sequence length="119" mass="13550">FRTGFVPSDDESAFISRLIEEAQEDMVRYNKELDHLRATATIIMNKQKTLATYIGDLTYVVSPIRKIPPEILGEIFTYLCCSDVGTNDLSAKVPFIPTVTLTQVCFRWKTLVKSMPSLW</sequence>
<proteinExistence type="predicted"/>
<evidence type="ECO:0000313" key="3">
    <source>
        <dbReference type="Proteomes" id="UP000799118"/>
    </source>
</evidence>
<dbReference type="Proteomes" id="UP000799118">
    <property type="component" value="Unassembled WGS sequence"/>
</dbReference>
<accession>A0A6A4H1S8</accession>
<reference evidence="2" key="1">
    <citation type="journal article" date="2019" name="Environ. Microbiol.">
        <title>Fungal ecological strategies reflected in gene transcription - a case study of two litter decomposers.</title>
        <authorList>
            <person name="Barbi F."/>
            <person name="Kohler A."/>
            <person name="Barry K."/>
            <person name="Baskaran P."/>
            <person name="Daum C."/>
            <person name="Fauchery L."/>
            <person name="Ihrmark K."/>
            <person name="Kuo A."/>
            <person name="LaButti K."/>
            <person name="Lipzen A."/>
            <person name="Morin E."/>
            <person name="Grigoriev I.V."/>
            <person name="Henrissat B."/>
            <person name="Lindahl B."/>
            <person name="Martin F."/>
        </authorList>
    </citation>
    <scope>NUCLEOTIDE SEQUENCE</scope>
    <source>
        <strain evidence="2">JB14</strain>
    </source>
</reference>
<name>A0A6A4H1S8_9AGAR</name>
<dbReference type="Gene3D" id="1.20.1280.50">
    <property type="match status" value="1"/>
</dbReference>
<evidence type="ECO:0000313" key="2">
    <source>
        <dbReference type="EMBL" id="KAE9391716.1"/>
    </source>
</evidence>
<dbReference type="OrthoDB" id="3365698at2759"/>
<dbReference type="InterPro" id="IPR001810">
    <property type="entry name" value="F-box_dom"/>
</dbReference>
<dbReference type="EMBL" id="ML769614">
    <property type="protein sequence ID" value="KAE9391716.1"/>
    <property type="molecule type" value="Genomic_DNA"/>
</dbReference>
<dbReference type="PROSITE" id="PS50181">
    <property type="entry name" value="FBOX"/>
    <property type="match status" value="1"/>
</dbReference>
<feature type="non-terminal residue" evidence="2">
    <location>
        <position position="119"/>
    </location>
</feature>
<evidence type="ECO:0000259" key="1">
    <source>
        <dbReference type="PROSITE" id="PS50181"/>
    </source>
</evidence>
<organism evidence="2 3">
    <name type="scientific">Gymnopus androsaceus JB14</name>
    <dbReference type="NCBI Taxonomy" id="1447944"/>
    <lineage>
        <taxon>Eukaryota</taxon>
        <taxon>Fungi</taxon>
        <taxon>Dikarya</taxon>
        <taxon>Basidiomycota</taxon>
        <taxon>Agaricomycotina</taxon>
        <taxon>Agaricomycetes</taxon>
        <taxon>Agaricomycetidae</taxon>
        <taxon>Agaricales</taxon>
        <taxon>Marasmiineae</taxon>
        <taxon>Omphalotaceae</taxon>
        <taxon>Gymnopus</taxon>
    </lineage>
</organism>
<protein>
    <recommendedName>
        <fullName evidence="1">F-box domain-containing protein</fullName>
    </recommendedName>
</protein>
<feature type="domain" description="F-box" evidence="1">
    <location>
        <begin position="61"/>
        <end position="119"/>
    </location>
</feature>
<dbReference type="Pfam" id="PF12937">
    <property type="entry name" value="F-box-like"/>
    <property type="match status" value="1"/>
</dbReference>